<accession>A0ABN9LVL6</accession>
<gene>
    <name evidence="2" type="ORF">RIMI_LOCUS13678745</name>
</gene>
<feature type="region of interest" description="Disordered" evidence="1">
    <location>
        <begin position="100"/>
        <end position="138"/>
    </location>
</feature>
<evidence type="ECO:0000313" key="3">
    <source>
        <dbReference type="Proteomes" id="UP001176940"/>
    </source>
</evidence>
<protein>
    <submittedName>
        <fullName evidence="2">Uncharacterized protein</fullName>
    </submittedName>
</protein>
<dbReference type="EMBL" id="CAUEEQ010034158">
    <property type="protein sequence ID" value="CAJ0951972.1"/>
    <property type="molecule type" value="Genomic_DNA"/>
</dbReference>
<keyword evidence="3" id="KW-1185">Reference proteome</keyword>
<evidence type="ECO:0000256" key="1">
    <source>
        <dbReference type="SAM" id="MobiDB-lite"/>
    </source>
</evidence>
<feature type="compositionally biased region" description="Basic and acidic residues" evidence="1">
    <location>
        <begin position="108"/>
        <end position="138"/>
    </location>
</feature>
<evidence type="ECO:0000313" key="2">
    <source>
        <dbReference type="EMBL" id="CAJ0951972.1"/>
    </source>
</evidence>
<reference evidence="2" key="1">
    <citation type="submission" date="2023-07" db="EMBL/GenBank/DDBJ databases">
        <authorList>
            <person name="Stuckert A."/>
        </authorList>
    </citation>
    <scope>NUCLEOTIDE SEQUENCE</scope>
</reference>
<organism evidence="2 3">
    <name type="scientific">Ranitomeya imitator</name>
    <name type="common">mimic poison frog</name>
    <dbReference type="NCBI Taxonomy" id="111125"/>
    <lineage>
        <taxon>Eukaryota</taxon>
        <taxon>Metazoa</taxon>
        <taxon>Chordata</taxon>
        <taxon>Craniata</taxon>
        <taxon>Vertebrata</taxon>
        <taxon>Euteleostomi</taxon>
        <taxon>Amphibia</taxon>
        <taxon>Batrachia</taxon>
        <taxon>Anura</taxon>
        <taxon>Neobatrachia</taxon>
        <taxon>Hyloidea</taxon>
        <taxon>Dendrobatidae</taxon>
        <taxon>Dendrobatinae</taxon>
        <taxon>Ranitomeya</taxon>
    </lineage>
</organism>
<name>A0ABN9LVL6_9NEOB</name>
<feature type="region of interest" description="Disordered" evidence="1">
    <location>
        <begin position="36"/>
        <end position="67"/>
    </location>
</feature>
<proteinExistence type="predicted"/>
<sequence length="335" mass="38124">MDKDWTDVTKRLLSVAFEIISLLTGEDYTIAKKTSGDCVTPGSHESEGRSMRRSPITDPPPHSPIHERSNKKILELANKIIELLTGEGEDTIDIKAEIIDEEAMEADQPDKRNPSERCSRPLHSQDRSEENHNVPENHQVEDLTIIKVEIKAEEEGIWGDPLSEEEEEFTPDFTTENPEEDFTLPLNYKVEDENIAHHASGDFNAHPRPHNTDLSYNPPSNETSTCDQSKLITSTDQEGGVSFQFGEQFLKSSDLGTHRGIHINQVKLNMREVTLKRSQFDVHTRRGKINYVVQKYNSSRKNNLIISVEHSDTASIGYRPIFAVSEFRYRVPIFL</sequence>
<dbReference type="Proteomes" id="UP001176940">
    <property type="component" value="Unassembled WGS sequence"/>
</dbReference>
<comment type="caution">
    <text evidence="2">The sequence shown here is derived from an EMBL/GenBank/DDBJ whole genome shotgun (WGS) entry which is preliminary data.</text>
</comment>